<protein>
    <submittedName>
        <fullName evidence="1">RCG43144</fullName>
    </submittedName>
</protein>
<reference evidence="1 2" key="1">
    <citation type="submission" date="2005-09" db="EMBL/GenBank/DDBJ databases">
        <authorList>
            <person name="Mural R.J."/>
            <person name="Li P.W."/>
            <person name="Adams M.D."/>
            <person name="Amanatides P.G."/>
            <person name="Baden-Tillson H."/>
            <person name="Barnstead M."/>
            <person name="Chin S.H."/>
            <person name="Dew I."/>
            <person name="Evans C.A."/>
            <person name="Ferriera S."/>
            <person name="Flanigan M."/>
            <person name="Fosler C."/>
            <person name="Glodek A."/>
            <person name="Gu Z."/>
            <person name="Holt R.A."/>
            <person name="Jennings D."/>
            <person name="Kraft C.L."/>
            <person name="Lu F."/>
            <person name="Nguyen T."/>
            <person name="Nusskern D.R."/>
            <person name="Pfannkoch C.M."/>
            <person name="Sitter C."/>
            <person name="Sutton G.G."/>
            <person name="Venter J.C."/>
            <person name="Wang Z."/>
            <person name="Woodage T."/>
            <person name="Zheng X.H."/>
            <person name="Zhong F."/>
        </authorList>
    </citation>
    <scope>NUCLEOTIDE SEQUENCE [LARGE SCALE GENOMIC DNA]</scope>
    <source>
        <strain>BN</strain>
        <strain evidence="2">Sprague-Dawley</strain>
    </source>
</reference>
<gene>
    <name evidence="1" type="ORF">rCG_43144</name>
</gene>
<sequence>MRQPHPIFLASRRPGCRKKTVFYFLHCTIWSLLRSQ</sequence>
<feature type="non-terminal residue" evidence="1">
    <location>
        <position position="36"/>
    </location>
</feature>
<evidence type="ECO:0000313" key="1">
    <source>
        <dbReference type="EMBL" id="EDM09199.1"/>
    </source>
</evidence>
<name>A6IVM3_RAT</name>
<dbReference type="AlphaFoldDB" id="A6IVM3"/>
<dbReference type="EMBL" id="CH473970">
    <property type="protein sequence ID" value="EDM09199.1"/>
    <property type="molecule type" value="Genomic_DNA"/>
</dbReference>
<dbReference type="Proteomes" id="UP000234681">
    <property type="component" value="Chromosome 16"/>
</dbReference>
<organism evidence="1 2">
    <name type="scientific">Rattus norvegicus</name>
    <name type="common">Rat</name>
    <dbReference type="NCBI Taxonomy" id="10116"/>
    <lineage>
        <taxon>Eukaryota</taxon>
        <taxon>Metazoa</taxon>
        <taxon>Chordata</taxon>
        <taxon>Craniata</taxon>
        <taxon>Vertebrata</taxon>
        <taxon>Euteleostomi</taxon>
        <taxon>Mammalia</taxon>
        <taxon>Eutheria</taxon>
        <taxon>Euarchontoglires</taxon>
        <taxon>Glires</taxon>
        <taxon>Rodentia</taxon>
        <taxon>Myomorpha</taxon>
        <taxon>Muroidea</taxon>
        <taxon>Muridae</taxon>
        <taxon>Murinae</taxon>
        <taxon>Rattus</taxon>
    </lineage>
</organism>
<accession>A6IVM3</accession>
<proteinExistence type="predicted"/>
<evidence type="ECO:0000313" key="2">
    <source>
        <dbReference type="Proteomes" id="UP000234681"/>
    </source>
</evidence>